<dbReference type="HOGENOM" id="CLU_3278880_0_0_6"/>
<dbReference type="EMBL" id="CBSW010000100">
    <property type="protein sequence ID" value="CDG96115.1"/>
    <property type="molecule type" value="Genomic_DNA"/>
</dbReference>
<proteinExistence type="predicted"/>
<dbReference type="AlphaFoldDB" id="A0A077NDY3"/>
<sequence length="41" mass="5117">MGFLPYRDDLNKIAWELFLTVNNMLLNYKDLLWGFSMKYWR</sequence>
<dbReference type="Proteomes" id="UP000028511">
    <property type="component" value="Unassembled WGS sequence"/>
</dbReference>
<gene>
    <name evidence="1" type="ORF">XBP1_1890005</name>
</gene>
<organism evidence="1">
    <name type="scientific">Xenorhabdus bovienii str. puntauvense</name>
    <dbReference type="NCBI Taxonomy" id="1398201"/>
    <lineage>
        <taxon>Bacteria</taxon>
        <taxon>Pseudomonadati</taxon>
        <taxon>Pseudomonadota</taxon>
        <taxon>Gammaproteobacteria</taxon>
        <taxon>Enterobacterales</taxon>
        <taxon>Morganellaceae</taxon>
        <taxon>Xenorhabdus</taxon>
    </lineage>
</organism>
<name>A0A077NDY3_XENBV</name>
<accession>A0A077NDY3</accession>
<protein>
    <submittedName>
        <fullName evidence="1">Uncharacterized protein</fullName>
    </submittedName>
</protein>
<comment type="caution">
    <text evidence="1">The sequence shown here is derived from an EMBL/GenBank/DDBJ whole genome shotgun (WGS) entry which is preliminary data.</text>
</comment>
<reference evidence="1" key="1">
    <citation type="submission" date="2013-07" db="EMBL/GenBank/DDBJ databases">
        <title>Sub-species coevolution in mutualistic symbiosis.</title>
        <authorList>
            <person name="Murfin K."/>
            <person name="Klassen J."/>
            <person name="Lee M."/>
            <person name="Forst S."/>
            <person name="Stock P."/>
            <person name="Goodrich-Blair H."/>
        </authorList>
    </citation>
    <scope>NUCLEOTIDE SEQUENCE [LARGE SCALE GENOMIC DNA]</scope>
    <source>
        <strain evidence="1">Puntauvense</strain>
    </source>
</reference>
<evidence type="ECO:0000313" key="1">
    <source>
        <dbReference type="EMBL" id="CDG96115.1"/>
    </source>
</evidence>